<dbReference type="PANTHER" id="PTHR42928">
    <property type="entry name" value="TRICARBOXYLATE-BINDING PROTEIN"/>
    <property type="match status" value="1"/>
</dbReference>
<evidence type="ECO:0000313" key="3">
    <source>
        <dbReference type="EMBL" id="RZS85624.1"/>
    </source>
</evidence>
<evidence type="ECO:0000256" key="2">
    <source>
        <dbReference type="SAM" id="SignalP"/>
    </source>
</evidence>
<feature type="chain" id="PRO_5020676914" evidence="2">
    <location>
        <begin position="29"/>
        <end position="330"/>
    </location>
</feature>
<keyword evidence="2" id="KW-0732">Signal</keyword>
<dbReference type="Proteomes" id="UP000292445">
    <property type="component" value="Unassembled WGS sequence"/>
</dbReference>
<comment type="caution">
    <text evidence="3">The sequence shown here is derived from an EMBL/GenBank/DDBJ whole genome shotgun (WGS) entry which is preliminary data.</text>
</comment>
<name>A0A4Q7NKL0_9BURK</name>
<dbReference type="EMBL" id="SGXC01000001">
    <property type="protein sequence ID" value="RZS85624.1"/>
    <property type="molecule type" value="Genomic_DNA"/>
</dbReference>
<dbReference type="Gene3D" id="3.40.190.150">
    <property type="entry name" value="Bordetella uptake gene, domain 1"/>
    <property type="match status" value="1"/>
</dbReference>
<evidence type="ECO:0000313" key="4">
    <source>
        <dbReference type="Proteomes" id="UP000292445"/>
    </source>
</evidence>
<sequence length="330" mass="35630">MYPIKTVYRLARWLPAMAIALAAFPSMAADAYPTRPLRFVVPYAAGGAVDVAARMIGRYVSEQLGQQVVVENKPGAGGIIAIKHVLGFPADGYTFLVCAAGEIVINPVINKEVDYDTSRDLTPVSMVTTAPNVLVVKRDFPANSVSELIAYARKHPGELTFSSSGVGTIQHVTGEVFNKMAGIEARHVPYSGAPQATMEVATGRVTMTYASPGSIRGFVDRGELKMLGMALPERYPPLPQVPTIREAPEVSSFNVESWFGMFAASGTPEPVIQKVNALVQQAMRQPDIAKKLLDTAGVPMQTTPAQAKEFVGREVAKYKTLLKEADIRLH</sequence>
<comment type="similarity">
    <text evidence="1">Belongs to the UPF0065 (bug) family.</text>
</comment>
<gene>
    <name evidence="3" type="ORF">EV675_1654</name>
</gene>
<protein>
    <submittedName>
        <fullName evidence="3">Tripartite-type tricarboxylate transporter receptor subunit TctC</fullName>
    </submittedName>
</protein>
<feature type="signal peptide" evidence="2">
    <location>
        <begin position="1"/>
        <end position="28"/>
    </location>
</feature>
<reference evidence="3 4" key="1">
    <citation type="submission" date="2019-02" db="EMBL/GenBank/DDBJ databases">
        <title>Genomic Encyclopedia of Type Strains, Phase IV (KMG-IV): sequencing the most valuable type-strain genomes for metagenomic binning, comparative biology and taxonomic classification.</title>
        <authorList>
            <person name="Goeker M."/>
        </authorList>
    </citation>
    <scope>NUCLEOTIDE SEQUENCE [LARGE SCALE GENOMIC DNA]</scope>
    <source>
        <strain evidence="3 4">K24</strain>
    </source>
</reference>
<dbReference type="AlphaFoldDB" id="A0A4Q7NKL0"/>
<dbReference type="CDD" id="cd07012">
    <property type="entry name" value="PBP2_Bug_TTT"/>
    <property type="match status" value="1"/>
</dbReference>
<dbReference type="OrthoDB" id="8678477at2"/>
<dbReference type="Pfam" id="PF03401">
    <property type="entry name" value="TctC"/>
    <property type="match status" value="1"/>
</dbReference>
<dbReference type="PANTHER" id="PTHR42928:SF5">
    <property type="entry name" value="BLR1237 PROTEIN"/>
    <property type="match status" value="1"/>
</dbReference>
<dbReference type="InterPro" id="IPR042100">
    <property type="entry name" value="Bug_dom1"/>
</dbReference>
<proteinExistence type="inferred from homology"/>
<keyword evidence="3" id="KW-0675">Receptor</keyword>
<dbReference type="RefSeq" id="WP_130356801.1">
    <property type="nucleotide sequence ID" value="NZ_SGXC01000001.1"/>
</dbReference>
<accession>A0A4Q7NKL0</accession>
<dbReference type="InterPro" id="IPR005064">
    <property type="entry name" value="BUG"/>
</dbReference>
<dbReference type="PIRSF" id="PIRSF017082">
    <property type="entry name" value="YflP"/>
    <property type="match status" value="1"/>
</dbReference>
<keyword evidence="4" id="KW-1185">Reference proteome</keyword>
<organism evidence="3 4">
    <name type="scientific">Pigmentiphaga kullae</name>
    <dbReference type="NCBI Taxonomy" id="151784"/>
    <lineage>
        <taxon>Bacteria</taxon>
        <taxon>Pseudomonadati</taxon>
        <taxon>Pseudomonadota</taxon>
        <taxon>Betaproteobacteria</taxon>
        <taxon>Burkholderiales</taxon>
        <taxon>Alcaligenaceae</taxon>
        <taxon>Pigmentiphaga</taxon>
    </lineage>
</organism>
<evidence type="ECO:0000256" key="1">
    <source>
        <dbReference type="ARBA" id="ARBA00006987"/>
    </source>
</evidence>
<dbReference type="Gene3D" id="3.40.190.10">
    <property type="entry name" value="Periplasmic binding protein-like II"/>
    <property type="match status" value="1"/>
</dbReference>
<dbReference type="SUPFAM" id="SSF53850">
    <property type="entry name" value="Periplasmic binding protein-like II"/>
    <property type="match status" value="1"/>
</dbReference>